<keyword evidence="3" id="KW-1185">Reference proteome</keyword>
<dbReference type="Proteomes" id="UP000322873">
    <property type="component" value="Unassembled WGS sequence"/>
</dbReference>
<accession>A0A5M9JAA1</accession>
<name>A0A5M9JAA1_MONFR</name>
<dbReference type="EMBL" id="VICG01000014">
    <property type="protein sequence ID" value="KAA8564809.1"/>
    <property type="molecule type" value="Genomic_DNA"/>
</dbReference>
<dbReference type="AlphaFoldDB" id="A0A5M9JAA1"/>
<comment type="caution">
    <text evidence="2">The sequence shown here is derived from an EMBL/GenBank/DDBJ whole genome shotgun (WGS) entry which is preliminary data.</text>
</comment>
<feature type="region of interest" description="Disordered" evidence="1">
    <location>
        <begin position="565"/>
        <end position="611"/>
    </location>
</feature>
<feature type="region of interest" description="Disordered" evidence="1">
    <location>
        <begin position="451"/>
        <end position="474"/>
    </location>
</feature>
<organism evidence="2 3">
    <name type="scientific">Monilinia fructicola</name>
    <name type="common">Brown rot fungus</name>
    <name type="synonym">Ciboria fructicola</name>
    <dbReference type="NCBI Taxonomy" id="38448"/>
    <lineage>
        <taxon>Eukaryota</taxon>
        <taxon>Fungi</taxon>
        <taxon>Dikarya</taxon>
        <taxon>Ascomycota</taxon>
        <taxon>Pezizomycotina</taxon>
        <taxon>Leotiomycetes</taxon>
        <taxon>Helotiales</taxon>
        <taxon>Sclerotiniaceae</taxon>
        <taxon>Monilinia</taxon>
    </lineage>
</organism>
<proteinExistence type="predicted"/>
<reference evidence="2 3" key="1">
    <citation type="submission" date="2019-06" db="EMBL/GenBank/DDBJ databases">
        <title>Genome Sequence of the Brown Rot Fungal Pathogen Monilinia fructicola.</title>
        <authorList>
            <person name="De Miccolis Angelini R.M."/>
            <person name="Landi L."/>
            <person name="Abate D."/>
            <person name="Pollastro S."/>
            <person name="Romanazzi G."/>
            <person name="Faretra F."/>
        </authorList>
    </citation>
    <scope>NUCLEOTIDE SEQUENCE [LARGE SCALE GENOMIC DNA]</scope>
    <source>
        <strain evidence="2 3">Mfrc123</strain>
    </source>
</reference>
<evidence type="ECO:0000313" key="2">
    <source>
        <dbReference type="EMBL" id="KAA8564809.1"/>
    </source>
</evidence>
<dbReference type="VEuPathDB" id="FungiDB:MFRU_008g03520"/>
<evidence type="ECO:0000256" key="1">
    <source>
        <dbReference type="SAM" id="MobiDB-lite"/>
    </source>
</evidence>
<protein>
    <submittedName>
        <fullName evidence="2">Uncharacterized protein</fullName>
    </submittedName>
</protein>
<sequence length="611" mass="70264">MDQSARPRKDIYERRYEDGAWIYSLIDYKRKLTTSERLRITHTAPAILSESRYHTAEELGKAGYHFMKGGERHLFEAHHPDKPPSRFTNHLRLSEKELAQCGLLGDVGQLRQLALDPDFENGLAATMKRKYGSYPARKGKQYEVGVTRQPGYGARKLQLAEVLRSDADGSRKNFFHLARTLGQKLLDMWIPEYKNTHSFQDVEWHRNAAMTFGAESETTLNSIQLNYTKQGTALADSLKAKAHLHCDKDDQPTSYSVVFFMSNFDDWYCPGHFINTTWRTIFPASPFQVYIFSGRSWHYGAGSGPYPLWVGPGHPLRLPAPSVQLPTLCLSAADNKMRCNLIVYPTRRLLDPTFKEANIELWQPQGLHVFTSIRTHQEWKLRMFIKEEVLIKIVASLQPNELLQKSFPEWIRNWWWMMTFDPNMFWHGARGLSDDAEKSTQAYFSHLEDTARDNSAQHSNEQNGDETSQSTIHKKSYWPPEAERIVTRKFTAHYEDLAKKWECLRTTDPDWFIEQFWWIDPATGVKTYPSRSMAVKTIAAVSAGPNMQLVELEKDIEQAYDGFRDNKGEPTFTEEESPRPFDPAVDIVPANPGWVPSTNWEAAGAEKLSGE</sequence>
<feature type="compositionally biased region" description="Polar residues" evidence="1">
    <location>
        <begin position="453"/>
        <end position="471"/>
    </location>
</feature>
<evidence type="ECO:0000313" key="3">
    <source>
        <dbReference type="Proteomes" id="UP000322873"/>
    </source>
</evidence>
<gene>
    <name evidence="2" type="ORF">EYC84_010580</name>
</gene>